<reference evidence="2 3" key="1">
    <citation type="journal article" date="2014" name="Genome Announc.">
        <title>Complete Genome of Rhodococcus pyridinivorans SB3094, a Methyl-Ethyl-Ketone-Degrading Bacterium Used for Bioaugmentation.</title>
        <authorList>
            <person name="Dueholm M.S."/>
            <person name="Albertsen M."/>
            <person name="D'Imperio S."/>
            <person name="Tale V.P."/>
            <person name="Lewis D."/>
            <person name="Nielsen P.H."/>
            <person name="Nielsen J.L."/>
        </authorList>
    </citation>
    <scope>NUCLEOTIDE SEQUENCE [LARGE SCALE GENOMIC DNA]</scope>
    <source>
        <strain evidence="2 3">SB3094</strain>
    </source>
</reference>
<proteinExistence type="predicted"/>
<dbReference type="Proteomes" id="UP000018781">
    <property type="component" value="Chromosome"/>
</dbReference>
<protein>
    <submittedName>
        <fullName evidence="2">Uncharacterized protein</fullName>
    </submittedName>
</protein>
<organism evidence="2 3">
    <name type="scientific">Rhodococcus pyridinivorans SB3094</name>
    <dbReference type="NCBI Taxonomy" id="1435356"/>
    <lineage>
        <taxon>Bacteria</taxon>
        <taxon>Bacillati</taxon>
        <taxon>Actinomycetota</taxon>
        <taxon>Actinomycetes</taxon>
        <taxon>Mycobacteriales</taxon>
        <taxon>Nocardiaceae</taxon>
        <taxon>Rhodococcus</taxon>
    </lineage>
</organism>
<dbReference type="HOGENOM" id="CLU_3347963_0_0_11"/>
<dbReference type="EMBL" id="CP006996">
    <property type="protein sequence ID" value="AHD23599.1"/>
    <property type="molecule type" value="Genomic_DNA"/>
</dbReference>
<accession>V9XNH1</accession>
<dbReference type="PATRIC" id="fig|1435356.3.peg.711"/>
<name>V9XNH1_9NOCA</name>
<gene>
    <name evidence="2" type="ORF">Y013_03555</name>
</gene>
<dbReference type="AlphaFoldDB" id="V9XNH1"/>
<feature type="region of interest" description="Disordered" evidence="1">
    <location>
        <begin position="1"/>
        <end position="37"/>
    </location>
</feature>
<evidence type="ECO:0000313" key="2">
    <source>
        <dbReference type="EMBL" id="AHD23599.1"/>
    </source>
</evidence>
<evidence type="ECO:0000313" key="3">
    <source>
        <dbReference type="Proteomes" id="UP000018781"/>
    </source>
</evidence>
<dbReference type="KEGG" id="rpy:Y013_03555"/>
<evidence type="ECO:0000256" key="1">
    <source>
        <dbReference type="SAM" id="MobiDB-lite"/>
    </source>
</evidence>
<sequence length="37" mass="3771">MGGVVAAHSGEPVIGGEGYDQEPRETVMSACSESSDM</sequence>